<evidence type="ECO:0000313" key="4">
    <source>
        <dbReference type="Proteomes" id="UP001314170"/>
    </source>
</evidence>
<dbReference type="InterPro" id="IPR058580">
    <property type="entry name" value="DUF2828"/>
</dbReference>
<name>A0AAV1R0Z8_9ROSI</name>
<reference evidence="3 4" key="1">
    <citation type="submission" date="2024-01" db="EMBL/GenBank/DDBJ databases">
        <authorList>
            <person name="Waweru B."/>
        </authorList>
    </citation>
    <scope>NUCLEOTIDE SEQUENCE [LARGE SCALE GENOMIC DNA]</scope>
</reference>
<evidence type="ECO:0000259" key="2">
    <source>
        <dbReference type="Pfam" id="PF25043"/>
    </source>
</evidence>
<dbReference type="Gene3D" id="3.40.50.410">
    <property type="entry name" value="von Willebrand factor, type A domain"/>
    <property type="match status" value="1"/>
</dbReference>
<organism evidence="3 4">
    <name type="scientific">Dovyalis caffra</name>
    <dbReference type="NCBI Taxonomy" id="77055"/>
    <lineage>
        <taxon>Eukaryota</taxon>
        <taxon>Viridiplantae</taxon>
        <taxon>Streptophyta</taxon>
        <taxon>Embryophyta</taxon>
        <taxon>Tracheophyta</taxon>
        <taxon>Spermatophyta</taxon>
        <taxon>Magnoliopsida</taxon>
        <taxon>eudicotyledons</taxon>
        <taxon>Gunneridae</taxon>
        <taxon>Pentapetalae</taxon>
        <taxon>rosids</taxon>
        <taxon>fabids</taxon>
        <taxon>Malpighiales</taxon>
        <taxon>Salicaceae</taxon>
        <taxon>Flacourtieae</taxon>
        <taxon>Dovyalis</taxon>
    </lineage>
</organism>
<keyword evidence="4" id="KW-1185">Reference proteome</keyword>
<feature type="domain" description="DUF7788" evidence="2">
    <location>
        <begin position="72"/>
        <end position="234"/>
    </location>
</feature>
<dbReference type="InterPro" id="IPR036465">
    <property type="entry name" value="vWFA_dom_sf"/>
</dbReference>
<dbReference type="EMBL" id="CAWUPB010000851">
    <property type="protein sequence ID" value="CAK7327391.1"/>
    <property type="molecule type" value="Genomic_DNA"/>
</dbReference>
<evidence type="ECO:0000313" key="3">
    <source>
        <dbReference type="EMBL" id="CAK7327391.1"/>
    </source>
</evidence>
<protein>
    <submittedName>
        <fullName evidence="3">Uncharacterized protein</fullName>
    </submittedName>
</protein>
<proteinExistence type="predicted"/>
<accession>A0AAV1R0Z8</accession>
<dbReference type="Pfam" id="PF25043">
    <property type="entry name" value="DUF7788"/>
    <property type="match status" value="1"/>
</dbReference>
<feature type="domain" description="DUF2828" evidence="1">
    <location>
        <begin position="1"/>
        <end position="70"/>
    </location>
</feature>
<sequence>MKAYANAFLNHDKERFKEYLGKVKKGKKKIAAGALLPHQIIAALKNSYRNEVAGLQWQRILDDLSAKGTLKNCLAICDVSGSMYGTPLEVSVTLGLLVSELSEVPWKGKLITFSGNPQLQIIQGDSIRAKIECIERMDWHCNTDFQKVFDKILETAKKGNLREDQLIKRLFVFSDMEFDEASANNWETDYETITRKFHENGYSSVPEIVFWNLRYSKATPVPSDQKGVALVSGF</sequence>
<gene>
    <name evidence="3" type="ORF">DCAF_LOCUS5103</name>
</gene>
<dbReference type="PANTHER" id="PTHR31373">
    <property type="entry name" value="OS06G0652100 PROTEIN"/>
    <property type="match status" value="1"/>
</dbReference>
<evidence type="ECO:0000259" key="1">
    <source>
        <dbReference type="Pfam" id="PF11443"/>
    </source>
</evidence>
<dbReference type="InterPro" id="IPR011205">
    <property type="entry name" value="UCP015417_vWA"/>
</dbReference>
<dbReference type="AlphaFoldDB" id="A0AAV1R0Z8"/>
<dbReference type="PIRSF" id="PIRSF015417">
    <property type="entry name" value="T31B5_30_vWA"/>
    <property type="match status" value="1"/>
</dbReference>
<dbReference type="PANTHER" id="PTHR31373:SF27">
    <property type="entry name" value="TROVE DOMAIN-CONTAINING PROTEIN"/>
    <property type="match status" value="1"/>
</dbReference>
<dbReference type="InterPro" id="IPR056690">
    <property type="entry name" value="DUF7788"/>
</dbReference>
<dbReference type="Pfam" id="PF11443">
    <property type="entry name" value="DUF2828"/>
    <property type="match status" value="1"/>
</dbReference>
<dbReference type="SUPFAM" id="SSF53300">
    <property type="entry name" value="vWA-like"/>
    <property type="match status" value="1"/>
</dbReference>
<dbReference type="Proteomes" id="UP001314170">
    <property type="component" value="Unassembled WGS sequence"/>
</dbReference>
<comment type="caution">
    <text evidence="3">The sequence shown here is derived from an EMBL/GenBank/DDBJ whole genome shotgun (WGS) entry which is preliminary data.</text>
</comment>